<name>A0ABV1PQB5_9ENTR</name>
<evidence type="ECO:0000259" key="1">
    <source>
        <dbReference type="Pfam" id="PF00535"/>
    </source>
</evidence>
<dbReference type="RefSeq" id="WP_349951439.1">
    <property type="nucleotide sequence ID" value="NZ_JBEHGX010000008.1"/>
</dbReference>
<dbReference type="InterPro" id="IPR001173">
    <property type="entry name" value="Glyco_trans_2-like"/>
</dbReference>
<dbReference type="Gene3D" id="3.90.550.10">
    <property type="entry name" value="Spore Coat Polysaccharide Biosynthesis Protein SpsA, Chain A"/>
    <property type="match status" value="1"/>
</dbReference>
<dbReference type="SUPFAM" id="SSF53448">
    <property type="entry name" value="Nucleotide-diphospho-sugar transferases"/>
    <property type="match status" value="1"/>
</dbReference>
<dbReference type="EMBL" id="JBEHGX010000008">
    <property type="protein sequence ID" value="MER0127036.1"/>
    <property type="molecule type" value="Genomic_DNA"/>
</dbReference>
<accession>A0ABV1PQB5</accession>
<dbReference type="InterPro" id="IPR029044">
    <property type="entry name" value="Nucleotide-diphossugar_trans"/>
</dbReference>
<dbReference type="Pfam" id="PF00535">
    <property type="entry name" value="Glycos_transf_2"/>
    <property type="match status" value="1"/>
</dbReference>
<gene>
    <name evidence="2" type="ORF">ABQG75_14935</name>
</gene>
<protein>
    <submittedName>
        <fullName evidence="2">Glycosyltransferase</fullName>
        <ecNumber evidence="2">2.4.-.-</ecNumber>
    </submittedName>
</protein>
<keyword evidence="2" id="KW-0328">Glycosyltransferase</keyword>
<keyword evidence="3" id="KW-1185">Reference proteome</keyword>
<dbReference type="PANTHER" id="PTHR22916:SF3">
    <property type="entry name" value="UDP-GLCNAC:BETAGAL BETA-1,3-N-ACETYLGLUCOSAMINYLTRANSFERASE-LIKE PROTEIN 1"/>
    <property type="match status" value="1"/>
</dbReference>
<evidence type="ECO:0000313" key="3">
    <source>
        <dbReference type="Proteomes" id="UP001447374"/>
    </source>
</evidence>
<reference evidence="2 3" key="1">
    <citation type="submission" date="2024-06" db="EMBL/GenBank/DDBJ databases">
        <title>Fanconibacter daqui strain Q02 whole shotgun sequencing project.</title>
        <authorList>
            <person name="Rodrigues J.W.A."/>
            <person name="Viana L.C."/>
            <person name="Vieira E.C."/>
            <person name="Souza F.O.L."/>
            <person name="Alegria O.C."/>
            <person name="Patroca S."/>
            <person name="Cruz A.C.R."/>
            <person name="Nunes A.R.C."/>
        </authorList>
    </citation>
    <scope>NUCLEOTIDE SEQUENCE [LARGE SCALE GENOMIC DNA]</scope>
    <source>
        <strain evidence="2 3">Q02</strain>
    </source>
</reference>
<organism evidence="2 3">
    <name type="scientific">Franconibacter daqui</name>
    <dbReference type="NCBI Taxonomy" id="2047724"/>
    <lineage>
        <taxon>Bacteria</taxon>
        <taxon>Pseudomonadati</taxon>
        <taxon>Pseudomonadota</taxon>
        <taxon>Gammaproteobacteria</taxon>
        <taxon>Enterobacterales</taxon>
        <taxon>Enterobacteriaceae</taxon>
        <taxon>Franconibacter</taxon>
    </lineage>
</organism>
<dbReference type="GO" id="GO:0016757">
    <property type="term" value="F:glycosyltransferase activity"/>
    <property type="evidence" value="ECO:0007669"/>
    <property type="project" value="UniProtKB-KW"/>
</dbReference>
<keyword evidence="2" id="KW-0808">Transferase</keyword>
<dbReference type="EC" id="2.4.-.-" evidence="2"/>
<evidence type="ECO:0000313" key="2">
    <source>
        <dbReference type="EMBL" id="MER0127036.1"/>
    </source>
</evidence>
<comment type="caution">
    <text evidence="2">The sequence shown here is derived from an EMBL/GenBank/DDBJ whole genome shotgun (WGS) entry which is preliminary data.</text>
</comment>
<sequence length="296" mass="34612">MNKPLVTIVVASFNAEKYILETLESCINQTYQNIEIIIVDDCSNDNSVQIIEQWCDEKKISHPSIPCSLVKSERNSGIPANLNNSLPLIKGKWIKCIGSDDILLPEAISEFIKRLNLYAHWDNIGAVFTYFETFGANVKKSSRYPLSWTRDICKMRASWLKRQLAMLHFNNVAPCAFINRSHFDGFDTSYRLLEDLPLWLKLIEKNAVTLFFDYTTVLYRLHDSQITSLANPKVNNVLINDLKHLNEFRLMRKHYLAYLHHKFNLHCSLKRTVFYRYLKTINPFNLVIRLYESLKQ</sequence>
<feature type="domain" description="Glycosyltransferase 2-like" evidence="1">
    <location>
        <begin position="7"/>
        <end position="169"/>
    </location>
</feature>
<proteinExistence type="predicted"/>
<dbReference type="Proteomes" id="UP001447374">
    <property type="component" value="Unassembled WGS sequence"/>
</dbReference>
<dbReference type="PANTHER" id="PTHR22916">
    <property type="entry name" value="GLYCOSYLTRANSFERASE"/>
    <property type="match status" value="1"/>
</dbReference>